<feature type="compositionally biased region" description="Acidic residues" evidence="1">
    <location>
        <begin position="37"/>
        <end position="47"/>
    </location>
</feature>
<gene>
    <name evidence="2" type="ORF">HPB52_006507</name>
</gene>
<feature type="compositionally biased region" description="Basic and acidic residues" evidence="1">
    <location>
        <begin position="115"/>
        <end position="127"/>
    </location>
</feature>
<organism evidence="2 3">
    <name type="scientific">Rhipicephalus sanguineus</name>
    <name type="common">Brown dog tick</name>
    <name type="synonym">Ixodes sanguineus</name>
    <dbReference type="NCBI Taxonomy" id="34632"/>
    <lineage>
        <taxon>Eukaryota</taxon>
        <taxon>Metazoa</taxon>
        <taxon>Ecdysozoa</taxon>
        <taxon>Arthropoda</taxon>
        <taxon>Chelicerata</taxon>
        <taxon>Arachnida</taxon>
        <taxon>Acari</taxon>
        <taxon>Parasitiformes</taxon>
        <taxon>Ixodida</taxon>
        <taxon>Ixodoidea</taxon>
        <taxon>Ixodidae</taxon>
        <taxon>Rhipicephalinae</taxon>
        <taxon>Rhipicephalus</taxon>
        <taxon>Rhipicephalus</taxon>
    </lineage>
</organism>
<dbReference type="Proteomes" id="UP000821837">
    <property type="component" value="Unassembled WGS sequence"/>
</dbReference>
<comment type="caution">
    <text evidence="2">The sequence shown here is derived from an EMBL/GenBank/DDBJ whole genome shotgun (WGS) entry which is preliminary data.</text>
</comment>
<evidence type="ECO:0000256" key="1">
    <source>
        <dbReference type="SAM" id="MobiDB-lite"/>
    </source>
</evidence>
<reference evidence="2" key="1">
    <citation type="journal article" date="2020" name="Cell">
        <title>Large-Scale Comparative Analyses of Tick Genomes Elucidate Their Genetic Diversity and Vector Capacities.</title>
        <authorList>
            <consortium name="Tick Genome and Microbiome Consortium (TIGMIC)"/>
            <person name="Jia N."/>
            <person name="Wang J."/>
            <person name="Shi W."/>
            <person name="Du L."/>
            <person name="Sun Y."/>
            <person name="Zhan W."/>
            <person name="Jiang J.F."/>
            <person name="Wang Q."/>
            <person name="Zhang B."/>
            <person name="Ji P."/>
            <person name="Bell-Sakyi L."/>
            <person name="Cui X.M."/>
            <person name="Yuan T.T."/>
            <person name="Jiang B.G."/>
            <person name="Yang W.F."/>
            <person name="Lam T.T."/>
            <person name="Chang Q.C."/>
            <person name="Ding S.J."/>
            <person name="Wang X.J."/>
            <person name="Zhu J.G."/>
            <person name="Ruan X.D."/>
            <person name="Zhao L."/>
            <person name="Wei J.T."/>
            <person name="Ye R.Z."/>
            <person name="Que T.C."/>
            <person name="Du C.H."/>
            <person name="Zhou Y.H."/>
            <person name="Cheng J.X."/>
            <person name="Dai P.F."/>
            <person name="Guo W.B."/>
            <person name="Han X.H."/>
            <person name="Huang E.J."/>
            <person name="Li L.F."/>
            <person name="Wei W."/>
            <person name="Gao Y.C."/>
            <person name="Liu J.Z."/>
            <person name="Shao H.Z."/>
            <person name="Wang X."/>
            <person name="Wang C.C."/>
            <person name="Yang T.C."/>
            <person name="Huo Q.B."/>
            <person name="Li W."/>
            <person name="Chen H.Y."/>
            <person name="Chen S.E."/>
            <person name="Zhou L.G."/>
            <person name="Ni X.B."/>
            <person name="Tian J.H."/>
            <person name="Sheng Y."/>
            <person name="Liu T."/>
            <person name="Pan Y.S."/>
            <person name="Xia L.Y."/>
            <person name="Li J."/>
            <person name="Zhao F."/>
            <person name="Cao W.C."/>
        </authorList>
    </citation>
    <scope>NUCLEOTIDE SEQUENCE</scope>
    <source>
        <strain evidence="2">Rsan-2018</strain>
    </source>
</reference>
<dbReference type="EMBL" id="JABSTV010001250">
    <property type="protein sequence ID" value="KAH7956149.1"/>
    <property type="molecule type" value="Genomic_DNA"/>
</dbReference>
<evidence type="ECO:0000313" key="3">
    <source>
        <dbReference type="Proteomes" id="UP000821837"/>
    </source>
</evidence>
<proteinExistence type="predicted"/>
<feature type="compositionally biased region" description="Acidic residues" evidence="1">
    <location>
        <begin position="21"/>
        <end position="30"/>
    </location>
</feature>
<sequence length="235" mass="26758">MPDYDDYETEFTHAALAEFDAGGEDDDDFGSDLWLSTDEDSDYEEEGNNSRSLRVERSSPNIWGGRRSALLPRKRTPVGKPVAPPLTSECNGCGPTRTTVPKLPSKGQRRAAGPEYRERENEQSRSSDRRRRAGDPGYRVMRNFQCRVHQCVGDVNGRFQREFLGIEFGHGCRRYDEELPPDVERDSGEFIRRIEELMDQGNSLMEQLEITVVETLITAQAGMPQSGRFSYRRAQ</sequence>
<keyword evidence="3" id="KW-1185">Reference proteome</keyword>
<evidence type="ECO:0000313" key="2">
    <source>
        <dbReference type="EMBL" id="KAH7956149.1"/>
    </source>
</evidence>
<name>A0A9D4SXZ4_RHISA</name>
<protein>
    <submittedName>
        <fullName evidence="2">Uncharacterized protein</fullName>
    </submittedName>
</protein>
<accession>A0A9D4SXZ4</accession>
<dbReference type="AlphaFoldDB" id="A0A9D4SXZ4"/>
<feature type="region of interest" description="Disordered" evidence="1">
    <location>
        <begin position="18"/>
        <end position="136"/>
    </location>
</feature>
<reference evidence="2" key="2">
    <citation type="submission" date="2021-09" db="EMBL/GenBank/DDBJ databases">
        <authorList>
            <person name="Jia N."/>
            <person name="Wang J."/>
            <person name="Shi W."/>
            <person name="Du L."/>
            <person name="Sun Y."/>
            <person name="Zhan W."/>
            <person name="Jiang J."/>
            <person name="Wang Q."/>
            <person name="Zhang B."/>
            <person name="Ji P."/>
            <person name="Sakyi L.B."/>
            <person name="Cui X."/>
            <person name="Yuan T."/>
            <person name="Jiang B."/>
            <person name="Yang W."/>
            <person name="Lam T.T.-Y."/>
            <person name="Chang Q."/>
            <person name="Ding S."/>
            <person name="Wang X."/>
            <person name="Zhu J."/>
            <person name="Ruan X."/>
            <person name="Zhao L."/>
            <person name="Wei J."/>
            <person name="Que T."/>
            <person name="Du C."/>
            <person name="Cheng J."/>
            <person name="Dai P."/>
            <person name="Han X."/>
            <person name="Huang E."/>
            <person name="Gao Y."/>
            <person name="Liu J."/>
            <person name="Shao H."/>
            <person name="Ye R."/>
            <person name="Li L."/>
            <person name="Wei W."/>
            <person name="Wang X."/>
            <person name="Wang C."/>
            <person name="Huo Q."/>
            <person name="Li W."/>
            <person name="Guo W."/>
            <person name="Chen H."/>
            <person name="Chen S."/>
            <person name="Zhou L."/>
            <person name="Zhou L."/>
            <person name="Ni X."/>
            <person name="Tian J."/>
            <person name="Zhou Y."/>
            <person name="Sheng Y."/>
            <person name="Liu T."/>
            <person name="Pan Y."/>
            <person name="Xia L."/>
            <person name="Li J."/>
            <person name="Zhao F."/>
            <person name="Cao W."/>
        </authorList>
    </citation>
    <scope>NUCLEOTIDE SEQUENCE</scope>
    <source>
        <strain evidence="2">Rsan-2018</strain>
        <tissue evidence="2">Larvae</tissue>
    </source>
</reference>